<keyword evidence="1" id="KW-0472">Membrane</keyword>
<proteinExistence type="predicted"/>
<reference evidence="2 3" key="1">
    <citation type="journal article" date="2020" name="bioRxiv">
        <title>Whole genome comparisons of ergot fungi reveals the divergence and evolution of species within the genus Claviceps are the result of varying mechanisms driving genome evolution and host range expansion.</title>
        <authorList>
            <person name="Wyka S.A."/>
            <person name="Mondo S.J."/>
            <person name="Liu M."/>
            <person name="Dettman J."/>
            <person name="Nalam V."/>
            <person name="Broders K.D."/>
        </authorList>
    </citation>
    <scope>NUCLEOTIDE SEQUENCE [LARGE SCALE GENOMIC DNA]</scope>
    <source>
        <strain evidence="2 3">CCC 1485</strain>
    </source>
</reference>
<dbReference type="OrthoDB" id="3930290at2759"/>
<organism evidence="2 3">
    <name type="scientific">Claviceps pazoutovae</name>
    <dbReference type="NCBI Taxonomy" id="1649127"/>
    <lineage>
        <taxon>Eukaryota</taxon>
        <taxon>Fungi</taxon>
        <taxon>Dikarya</taxon>
        <taxon>Ascomycota</taxon>
        <taxon>Pezizomycotina</taxon>
        <taxon>Sordariomycetes</taxon>
        <taxon>Hypocreomycetidae</taxon>
        <taxon>Hypocreales</taxon>
        <taxon>Clavicipitaceae</taxon>
        <taxon>Claviceps</taxon>
    </lineage>
</organism>
<evidence type="ECO:0000313" key="2">
    <source>
        <dbReference type="EMBL" id="KAG5949084.1"/>
    </source>
</evidence>
<feature type="transmembrane region" description="Helical" evidence="1">
    <location>
        <begin position="95"/>
        <end position="117"/>
    </location>
</feature>
<dbReference type="Proteomes" id="UP000706124">
    <property type="component" value="Unassembled WGS sequence"/>
</dbReference>
<comment type="caution">
    <text evidence="2">The sequence shown here is derived from an EMBL/GenBank/DDBJ whole genome shotgun (WGS) entry which is preliminary data.</text>
</comment>
<feature type="transmembrane region" description="Helical" evidence="1">
    <location>
        <begin position="34"/>
        <end position="54"/>
    </location>
</feature>
<keyword evidence="1" id="KW-0812">Transmembrane</keyword>
<evidence type="ECO:0000256" key="1">
    <source>
        <dbReference type="SAM" id="Phobius"/>
    </source>
</evidence>
<feature type="transmembrane region" description="Helical" evidence="1">
    <location>
        <begin position="66"/>
        <end position="89"/>
    </location>
</feature>
<feature type="transmembrane region" description="Helical" evidence="1">
    <location>
        <begin position="163"/>
        <end position="186"/>
    </location>
</feature>
<name>A0A9P7MJR0_9HYPO</name>
<keyword evidence="1" id="KW-1133">Transmembrane helix</keyword>
<evidence type="ECO:0008006" key="4">
    <source>
        <dbReference type="Google" id="ProtNLM"/>
    </source>
</evidence>
<dbReference type="AlphaFoldDB" id="A0A9P7MJR0"/>
<sequence length="189" mass="21320">MARASTRSGSSVAYAPRAVSRVRTYNWPPLQLNFWILIMLLSSATVVGVFANFVQIQLQLGLPIPWYFIYYITVGCIALLFIGGIFWLIAKRRLLPAIVMIGAFILFVMWLIGLVVVSVQLWGPDGSIETTCNLHVFNGDPHGQNQETMAWLQQRSICQCWHLVFAMSLTGVAFLVWVMIMAYQVFVNS</sequence>
<accession>A0A9P7MJR0</accession>
<protein>
    <recommendedName>
        <fullName evidence="4">Arginase-like protein</fullName>
    </recommendedName>
</protein>
<dbReference type="EMBL" id="SRPO01000009">
    <property type="protein sequence ID" value="KAG5949084.1"/>
    <property type="molecule type" value="Genomic_DNA"/>
</dbReference>
<gene>
    <name evidence="2" type="ORF">E4U60_007686</name>
</gene>
<keyword evidence="3" id="KW-1185">Reference proteome</keyword>
<evidence type="ECO:0000313" key="3">
    <source>
        <dbReference type="Proteomes" id="UP000706124"/>
    </source>
</evidence>